<organism evidence="2 3">
    <name type="scientific">Leifsonia shinshuensis</name>
    <dbReference type="NCBI Taxonomy" id="150026"/>
    <lineage>
        <taxon>Bacteria</taxon>
        <taxon>Bacillati</taxon>
        <taxon>Actinomycetota</taxon>
        <taxon>Actinomycetes</taxon>
        <taxon>Micrococcales</taxon>
        <taxon>Microbacteriaceae</taxon>
        <taxon>Leifsonia</taxon>
    </lineage>
</organism>
<sequence length="90" mass="10060">MGDRVERARALRRVGLGVLFAALALIFTVALTVLIPTEGENPRAWGIVVCGVVTVVVFTQLALRNWRLLKHYRGDDLPVAQAVHRRLLHH</sequence>
<feature type="transmembrane region" description="Helical" evidence="1">
    <location>
        <begin position="43"/>
        <end position="63"/>
    </location>
</feature>
<dbReference type="EMBL" id="CP043641">
    <property type="protein sequence ID" value="QNE35700.1"/>
    <property type="molecule type" value="Genomic_DNA"/>
</dbReference>
<dbReference type="AlphaFoldDB" id="A0A7G6YB35"/>
<evidence type="ECO:0000313" key="2">
    <source>
        <dbReference type="EMBL" id="QNE35700.1"/>
    </source>
</evidence>
<evidence type="ECO:0000313" key="3">
    <source>
        <dbReference type="Proteomes" id="UP000515511"/>
    </source>
</evidence>
<protein>
    <submittedName>
        <fullName evidence="2">Uncharacterized protein</fullName>
    </submittedName>
</protein>
<keyword evidence="1" id="KW-1133">Transmembrane helix</keyword>
<reference evidence="3" key="1">
    <citation type="submission" date="2019-09" db="EMBL/GenBank/DDBJ databases">
        <title>Antimicrobial potential of Antarctic Bacteria.</title>
        <authorList>
            <person name="Benaud N."/>
            <person name="Edwards R.J."/>
            <person name="Ferrari B.C."/>
        </authorList>
    </citation>
    <scope>NUCLEOTIDE SEQUENCE [LARGE SCALE GENOMIC DNA]</scope>
    <source>
        <strain evidence="3">INR9</strain>
    </source>
</reference>
<dbReference type="RefSeq" id="WP_185275165.1">
    <property type="nucleotide sequence ID" value="NZ_CP043641.1"/>
</dbReference>
<evidence type="ECO:0000256" key="1">
    <source>
        <dbReference type="SAM" id="Phobius"/>
    </source>
</evidence>
<keyword evidence="1" id="KW-0812">Transmembrane</keyword>
<dbReference type="KEGG" id="lse:F1C12_11585"/>
<proteinExistence type="predicted"/>
<name>A0A7G6YB35_9MICO</name>
<feature type="transmembrane region" description="Helical" evidence="1">
    <location>
        <begin position="14"/>
        <end position="37"/>
    </location>
</feature>
<gene>
    <name evidence="2" type="ORF">F1C12_11585</name>
</gene>
<keyword evidence="1" id="KW-0472">Membrane</keyword>
<dbReference type="Proteomes" id="UP000515511">
    <property type="component" value="Chromosome"/>
</dbReference>
<accession>A0A7G6YB35</accession>